<dbReference type="AlphaFoldDB" id="A0A8W8IGH9"/>
<evidence type="ECO:0000313" key="3">
    <source>
        <dbReference type="Proteomes" id="UP000005408"/>
    </source>
</evidence>
<dbReference type="Proteomes" id="UP000005408">
    <property type="component" value="Unassembled WGS sequence"/>
</dbReference>
<feature type="region of interest" description="Disordered" evidence="1">
    <location>
        <begin position="1"/>
        <end position="166"/>
    </location>
</feature>
<dbReference type="EnsemblMetazoa" id="G1381.1">
    <property type="protein sequence ID" value="G1381.1:cds"/>
    <property type="gene ID" value="G1381"/>
</dbReference>
<feature type="compositionally biased region" description="Polar residues" evidence="1">
    <location>
        <begin position="30"/>
        <end position="58"/>
    </location>
</feature>
<evidence type="ECO:0000313" key="2">
    <source>
        <dbReference type="EnsemblMetazoa" id="G1381.1:cds"/>
    </source>
</evidence>
<name>A0A8W8IGH9_MAGGI</name>
<feature type="compositionally biased region" description="Basic and acidic residues" evidence="1">
    <location>
        <begin position="88"/>
        <end position="98"/>
    </location>
</feature>
<sequence length="265" mass="28888">QKPAKPQIVTNVAEIRPLHNNSGPLRAVHSQPNMHPQYNKSKTTTPSSAPEGQQSFQGHYSKEAVPLCSTGESTSPNGSAPDESSEGNEARPSVRDLASRFGSVTVNNSQPMNSHPISRPPNAPPQQGLANRQRSKSESDFRNIQADRPKSVLSKKKKHRGSGPRKSVTFCDNIALISAADLDEFGFVRNSEELHAGYVSDEEDRGFSRSAFSDNDLEEGDSSDSPVEIYLGEEACSLCSKRGVIPGQSMCSQCHLYMRQFQSQA</sequence>
<feature type="compositionally biased region" description="Basic and acidic residues" evidence="1">
    <location>
        <begin position="135"/>
        <end position="150"/>
    </location>
</feature>
<feature type="compositionally biased region" description="Basic residues" evidence="1">
    <location>
        <begin position="153"/>
        <end position="163"/>
    </location>
</feature>
<protein>
    <submittedName>
        <fullName evidence="2">Uncharacterized protein</fullName>
    </submittedName>
</protein>
<reference evidence="2" key="1">
    <citation type="submission" date="2022-08" db="UniProtKB">
        <authorList>
            <consortium name="EnsemblMetazoa"/>
        </authorList>
    </citation>
    <scope>IDENTIFICATION</scope>
    <source>
        <strain evidence="2">05x7-T-G4-1.051#20</strain>
    </source>
</reference>
<proteinExistence type="predicted"/>
<feature type="compositionally biased region" description="Polar residues" evidence="1">
    <location>
        <begin position="102"/>
        <end position="116"/>
    </location>
</feature>
<keyword evidence="3" id="KW-1185">Reference proteome</keyword>
<evidence type="ECO:0000256" key="1">
    <source>
        <dbReference type="SAM" id="MobiDB-lite"/>
    </source>
</evidence>
<organism evidence="2 3">
    <name type="scientific">Magallana gigas</name>
    <name type="common">Pacific oyster</name>
    <name type="synonym">Crassostrea gigas</name>
    <dbReference type="NCBI Taxonomy" id="29159"/>
    <lineage>
        <taxon>Eukaryota</taxon>
        <taxon>Metazoa</taxon>
        <taxon>Spiralia</taxon>
        <taxon>Lophotrochozoa</taxon>
        <taxon>Mollusca</taxon>
        <taxon>Bivalvia</taxon>
        <taxon>Autobranchia</taxon>
        <taxon>Pteriomorphia</taxon>
        <taxon>Ostreida</taxon>
        <taxon>Ostreoidea</taxon>
        <taxon>Ostreidae</taxon>
        <taxon>Magallana</taxon>
    </lineage>
</organism>
<accession>A0A8W8IGH9</accession>